<dbReference type="GO" id="GO:0046872">
    <property type="term" value="F:metal ion binding"/>
    <property type="evidence" value="ECO:0007669"/>
    <property type="project" value="InterPro"/>
</dbReference>
<dbReference type="EMBL" id="CP036278">
    <property type="protein sequence ID" value="QDU56804.1"/>
    <property type="molecule type" value="Genomic_DNA"/>
</dbReference>
<sequence length="464" mass="50843">MDHISACRTGVLATLAVTSPSNSHKSRDSHRNRLPQLGDCVPPMSPNLGLPVPAEYIYQLDNGLVLIGEPKPSFQSAAFSLLLPAGCRHDDRQQAGLASLTCEMMLRGAGDRDSRALINDLENLGVERHESVGVSQASFSAATTSESLLAALGIYADVVRRPHMPADQLEAGRAVCIQEIRSVEDEPGQKLMSELRRRHYADPWGRPSHGELESLNSLTIDDVNQFYAKQYGPRDAILGVAGNFDWQQVSDSVDELFGDWQPQPAETPITEVPGPTTTYLPYESNQSHIGLAFPSIPYRHPQYFEAWSAVGVLSGGMSSRLFSEVREKRGLCYTVYASLNTQRDRAAVYCYAGTTAERAQETLDVTHAELVRLGEGVLVEELDRLKARIKSSLIMQQESTSSRAGSLARDWYHLQRVRPLSEVSAKVDALTAESINAFLAENPPLTFTALTLGPQPLELPDGVS</sequence>
<gene>
    <name evidence="3" type="ORF">Pan181_30160</name>
</gene>
<reference evidence="3 4" key="1">
    <citation type="submission" date="2019-02" db="EMBL/GenBank/DDBJ databases">
        <title>Deep-cultivation of Planctomycetes and their phenomic and genomic characterization uncovers novel biology.</title>
        <authorList>
            <person name="Wiegand S."/>
            <person name="Jogler M."/>
            <person name="Boedeker C."/>
            <person name="Pinto D."/>
            <person name="Vollmers J."/>
            <person name="Rivas-Marin E."/>
            <person name="Kohn T."/>
            <person name="Peeters S.H."/>
            <person name="Heuer A."/>
            <person name="Rast P."/>
            <person name="Oberbeckmann S."/>
            <person name="Bunk B."/>
            <person name="Jeske O."/>
            <person name="Meyerdierks A."/>
            <person name="Storesund J.E."/>
            <person name="Kallscheuer N."/>
            <person name="Luecker S."/>
            <person name="Lage O.M."/>
            <person name="Pohl T."/>
            <person name="Merkel B.J."/>
            <person name="Hornburger P."/>
            <person name="Mueller R.-W."/>
            <person name="Bruemmer F."/>
            <person name="Labrenz M."/>
            <person name="Spormann A.M."/>
            <person name="Op den Camp H."/>
            <person name="Overmann J."/>
            <person name="Amann R."/>
            <person name="Jetten M.S.M."/>
            <person name="Mascher T."/>
            <person name="Medema M.H."/>
            <person name="Devos D.P."/>
            <person name="Kaster A.-K."/>
            <person name="Ovreas L."/>
            <person name="Rohde M."/>
            <person name="Galperin M.Y."/>
            <person name="Jogler C."/>
        </authorList>
    </citation>
    <scope>NUCLEOTIDE SEQUENCE [LARGE SCALE GENOMIC DNA]</scope>
    <source>
        <strain evidence="3 4">Pan181</strain>
    </source>
</reference>
<dbReference type="SUPFAM" id="SSF63411">
    <property type="entry name" value="LuxS/MPP-like metallohydrolase"/>
    <property type="match status" value="2"/>
</dbReference>
<dbReference type="InterPro" id="IPR011765">
    <property type="entry name" value="Pept_M16_N"/>
</dbReference>
<dbReference type="AlphaFoldDB" id="A0A518APZ7"/>
<protein>
    <submittedName>
        <fullName evidence="3">Peptidase M16 inactive domain protein</fullName>
    </submittedName>
</protein>
<dbReference type="Proteomes" id="UP000315750">
    <property type="component" value="Chromosome"/>
</dbReference>
<dbReference type="KEGG" id="amuc:Pan181_30160"/>
<evidence type="ECO:0000259" key="2">
    <source>
        <dbReference type="Pfam" id="PF05193"/>
    </source>
</evidence>
<dbReference type="InterPro" id="IPR007863">
    <property type="entry name" value="Peptidase_M16_C"/>
</dbReference>
<evidence type="ECO:0000313" key="3">
    <source>
        <dbReference type="EMBL" id="QDU56804.1"/>
    </source>
</evidence>
<feature type="domain" description="Peptidase M16 N-terminal" evidence="1">
    <location>
        <begin position="71"/>
        <end position="196"/>
    </location>
</feature>
<dbReference type="Pfam" id="PF00675">
    <property type="entry name" value="Peptidase_M16"/>
    <property type="match status" value="1"/>
</dbReference>
<proteinExistence type="predicted"/>
<keyword evidence="4" id="KW-1185">Reference proteome</keyword>
<feature type="domain" description="Peptidase M16 C-terminal" evidence="2">
    <location>
        <begin position="217"/>
        <end position="388"/>
    </location>
</feature>
<accession>A0A518APZ7</accession>
<name>A0A518APZ7_9BACT</name>
<dbReference type="PANTHER" id="PTHR11851:SF219">
    <property type="entry name" value="HYPOTHETICAL ZINC PROTEASE"/>
    <property type="match status" value="1"/>
</dbReference>
<evidence type="ECO:0000259" key="1">
    <source>
        <dbReference type="Pfam" id="PF00675"/>
    </source>
</evidence>
<dbReference type="Gene3D" id="3.30.830.10">
    <property type="entry name" value="Metalloenzyme, LuxS/M16 peptidase-like"/>
    <property type="match status" value="2"/>
</dbReference>
<organism evidence="3 4">
    <name type="scientific">Aeoliella mucimassa</name>
    <dbReference type="NCBI Taxonomy" id="2527972"/>
    <lineage>
        <taxon>Bacteria</taxon>
        <taxon>Pseudomonadati</taxon>
        <taxon>Planctomycetota</taxon>
        <taxon>Planctomycetia</taxon>
        <taxon>Pirellulales</taxon>
        <taxon>Lacipirellulaceae</taxon>
        <taxon>Aeoliella</taxon>
    </lineage>
</organism>
<dbReference type="Pfam" id="PF05193">
    <property type="entry name" value="Peptidase_M16_C"/>
    <property type="match status" value="1"/>
</dbReference>
<evidence type="ECO:0000313" key="4">
    <source>
        <dbReference type="Proteomes" id="UP000315750"/>
    </source>
</evidence>
<dbReference type="PANTHER" id="PTHR11851">
    <property type="entry name" value="METALLOPROTEASE"/>
    <property type="match status" value="1"/>
</dbReference>
<dbReference type="InterPro" id="IPR011249">
    <property type="entry name" value="Metalloenz_LuxS/M16"/>
</dbReference>
<dbReference type="InterPro" id="IPR050361">
    <property type="entry name" value="MPP/UQCRC_Complex"/>
</dbReference>